<reference evidence="6" key="1">
    <citation type="journal article" date="2018" name="Genome Biol.">
        <title>SKESA: strategic k-mer extension for scrupulous assemblies.</title>
        <authorList>
            <person name="Souvorov A."/>
            <person name="Agarwala R."/>
            <person name="Lipman D.J."/>
        </authorList>
    </citation>
    <scope>NUCLEOTIDE SEQUENCE</scope>
    <source>
        <strain evidence="6">Salmonella enterica</strain>
    </source>
</reference>
<comment type="caution">
    <text evidence="6">The sequence shown here is derived from an EMBL/GenBank/DDBJ whole genome shotgun (WGS) entry which is preliminary data.</text>
</comment>
<keyword evidence="1" id="KW-0812">Transmembrane</keyword>
<evidence type="ECO:0000313" key="5">
    <source>
        <dbReference type="EMBL" id="HAB5450640.1"/>
    </source>
</evidence>
<keyword evidence="1" id="KW-1133">Transmembrane helix</keyword>
<name>A0A3Y6Y2D7_SALIN</name>
<reference evidence="6" key="3">
    <citation type="submission" date="2019-10" db="EMBL/GenBank/DDBJ databases">
        <authorList>
            <consortium name="NCBI Pathogen Detection Project"/>
        </authorList>
    </citation>
    <scope>NUCLEOTIDE SEQUENCE</scope>
    <source>
        <strain evidence="6">Salmonella enterica</strain>
    </source>
</reference>
<dbReference type="EMBL" id="DAAFVG010000034">
    <property type="protein sequence ID" value="HAB1656468.1"/>
    <property type="molecule type" value="Genomic_DNA"/>
</dbReference>
<dbReference type="EMBL" id="DAASLZ010000024">
    <property type="protein sequence ID" value="HAE6087203.1"/>
    <property type="molecule type" value="Genomic_DNA"/>
</dbReference>
<evidence type="ECO:0000313" key="4">
    <source>
        <dbReference type="EMBL" id="HAB4916322.1"/>
    </source>
</evidence>
<feature type="transmembrane region" description="Helical" evidence="1">
    <location>
        <begin position="111"/>
        <end position="131"/>
    </location>
</feature>
<proteinExistence type="predicted"/>
<reference evidence="2" key="2">
    <citation type="submission" date="2018-07" db="EMBL/GenBank/DDBJ databases">
        <authorList>
            <person name="Ashton P.M."/>
            <person name="Dallman T."/>
            <person name="Nair S."/>
            <person name="De Pinna E."/>
            <person name="Peters T."/>
            <person name="Grant K."/>
        </authorList>
    </citation>
    <scope>NUCLEOTIDE SEQUENCE</scope>
    <source>
        <strain evidence="2">107287</strain>
    </source>
</reference>
<evidence type="ECO:0000313" key="6">
    <source>
        <dbReference type="EMBL" id="HAB5560666.1"/>
    </source>
</evidence>
<evidence type="ECO:0000313" key="2">
    <source>
        <dbReference type="EMBL" id="EDA3250657.1"/>
    </source>
</evidence>
<dbReference type="EMBL" id="DAAHDC010000062">
    <property type="protein sequence ID" value="HAB5560666.1"/>
    <property type="molecule type" value="Genomic_DNA"/>
</dbReference>
<gene>
    <name evidence="2" type="ORF">A4K77_04115</name>
    <name evidence="7" type="ORF">G4J38_002959</name>
    <name evidence="6" type="ORF">GB175_16265</name>
    <name evidence="5" type="ORF">GB205_08435</name>
    <name evidence="3" type="ORF">GBV86_17225</name>
    <name evidence="4" type="ORF">GBZ79_10760</name>
</gene>
<dbReference type="AlphaFoldDB" id="A0A3Y6Y2D7"/>
<accession>A0A3Y6Y2D7</accession>
<organism evidence="6">
    <name type="scientific">Salmonella infantis</name>
    <dbReference type="NCBI Taxonomy" id="595"/>
    <lineage>
        <taxon>Bacteria</taxon>
        <taxon>Pseudomonadati</taxon>
        <taxon>Pseudomonadota</taxon>
        <taxon>Gammaproteobacteria</taxon>
        <taxon>Enterobacterales</taxon>
        <taxon>Enterobacteriaceae</taxon>
        <taxon>Salmonella</taxon>
    </lineage>
</organism>
<evidence type="ECO:0000256" key="1">
    <source>
        <dbReference type="SAM" id="Phobius"/>
    </source>
</evidence>
<sequence>MVGFDHLLMWGDRDVTNSELEALYKSAINFVFAIGKFDSEYLKKGMQITDDDVNQLIEKMISHGAISDMDESGNYTPLKTYIHSEYLLQQEREDDAIKEETLKTKKANKNIGLVIFSLAVVVFLVTCFFAFREPMALPLVIPLVLLCFWWADKWKWNIGIPSTLSIIVCALSLSWVNSISPLWGERYESKMEYERLKSAVNEDEHAKIRKISIGQVAVKELLKDPSSAKFSGDYVGKSGAVCGYVNAKNSFGAYSGKDRYIYNGGAYIDDGGKDFSSLWRKLCR</sequence>
<dbReference type="EMBL" id="DAAHCG010000027">
    <property type="protein sequence ID" value="HAB5450640.1"/>
    <property type="molecule type" value="Genomic_DNA"/>
</dbReference>
<keyword evidence="1" id="KW-0472">Membrane</keyword>
<evidence type="ECO:0000313" key="3">
    <source>
        <dbReference type="EMBL" id="HAB1656468.1"/>
    </source>
</evidence>
<dbReference type="EMBL" id="DAAGXB010000038">
    <property type="protein sequence ID" value="HAB4916322.1"/>
    <property type="molecule type" value="Genomic_DNA"/>
</dbReference>
<dbReference type="EMBL" id="AALJRS010000002">
    <property type="protein sequence ID" value="EDA3250657.1"/>
    <property type="molecule type" value="Genomic_DNA"/>
</dbReference>
<evidence type="ECO:0000313" key="7">
    <source>
        <dbReference type="EMBL" id="HAE6087203.1"/>
    </source>
</evidence>
<feature type="transmembrane region" description="Helical" evidence="1">
    <location>
        <begin position="164"/>
        <end position="183"/>
    </location>
</feature>
<protein>
    <submittedName>
        <fullName evidence="6">Uncharacterized protein</fullName>
    </submittedName>
</protein>